<dbReference type="GO" id="GO:0004177">
    <property type="term" value="F:aminopeptidase activity"/>
    <property type="evidence" value="ECO:0007669"/>
    <property type="project" value="UniProtKB-KW"/>
</dbReference>
<dbReference type="CDD" id="cd01066">
    <property type="entry name" value="APP_MetAP"/>
    <property type="match status" value="1"/>
</dbReference>
<sequence length="548" mass="61008">MHLTSSPARLQELFNLDAQKSLLFSAIRLDSHPLVAPIIATVKDQDPILLVRQQEQGNIFSSGVPRNKIRFYAPWVTIDDAPLEGVEAASSVQELIKELADENPVCFAPDIAYAHYLAAQDQVQVSVESAAPHAIDVVKLDQGIVEKRFSDWRRAGVEEAKKLIRGIAHLEGLEKELDQVGNDSRFELLQDIASRHALSAIYVASPPNFSEITGIAATEGASVLWDAATQTAFLFLPQGTPAPEGTEAVDSFASISEAVRELIGEDKTVGVEEEYLGTAVALSLTEGEIVPLQTELSNWRDVRDSEDLPFQIIASRTSVTIMENTLEWTNNRLERGEEFTELDIYARYLEELEDYALQFTFDVEPYFTNLHSSNRMLFPGPPVDFPINSETRCIQLDAGVAVKKNGVVLGTSDMARSLPRTAAGREAYEYFFQVVREGIISQLRPGTICADVHEATLDYLAPQLPRMIDIGMLNADVDFNTIYRKRNVGHLMGKQESFANELRPGYDHVLRHGSYGAAEIPWRYNGVAIGTEDLWYIGEDKTYILSQR</sequence>
<proteinExistence type="predicted"/>
<organism evidence="2 3">
    <name type="scientific">Corynebacterium crudilactis</name>
    <dbReference type="NCBI Taxonomy" id="1652495"/>
    <lineage>
        <taxon>Bacteria</taxon>
        <taxon>Bacillati</taxon>
        <taxon>Actinomycetota</taxon>
        <taxon>Actinomycetes</taxon>
        <taxon>Mycobacteriales</taxon>
        <taxon>Corynebacteriaceae</taxon>
        <taxon>Corynebacterium</taxon>
    </lineage>
</organism>
<accession>A0A172QR55</accession>
<dbReference type="SUPFAM" id="SSF55920">
    <property type="entry name" value="Creatinase/aminopeptidase"/>
    <property type="match status" value="1"/>
</dbReference>
<dbReference type="RefSeq" id="WP_066564309.1">
    <property type="nucleotide sequence ID" value="NZ_CP015622.1"/>
</dbReference>
<dbReference type="Pfam" id="PF00557">
    <property type="entry name" value="Peptidase_M24"/>
    <property type="match status" value="1"/>
</dbReference>
<keyword evidence="3" id="KW-1185">Reference proteome</keyword>
<name>A0A172QR55_9CORY</name>
<reference evidence="2 3" key="1">
    <citation type="submission" date="2016-05" db="EMBL/GenBank/DDBJ databases">
        <title>Complete genome sequence of Corynebacterium crudilactis, a new Corynebacterium species isolated from raw cow's milk.</title>
        <authorList>
            <person name="Christian R."/>
            <person name="Zimmermann J."/>
            <person name="Lipski A."/>
            <person name="Kalinowski J."/>
        </authorList>
    </citation>
    <scope>NUCLEOTIDE SEQUENCE [LARGE SCALE GENOMIC DNA]</scope>
    <source>
        <strain evidence="2 3">JZ16</strain>
    </source>
</reference>
<dbReference type="InterPro" id="IPR036005">
    <property type="entry name" value="Creatinase/aminopeptidase-like"/>
</dbReference>
<keyword evidence="2" id="KW-0031">Aminopeptidase</keyword>
<dbReference type="Proteomes" id="UP000076929">
    <property type="component" value="Chromosome"/>
</dbReference>
<dbReference type="AlphaFoldDB" id="A0A172QR55"/>
<evidence type="ECO:0000313" key="2">
    <source>
        <dbReference type="EMBL" id="ANE03159.1"/>
    </source>
</evidence>
<dbReference type="EMBL" id="CP015622">
    <property type="protein sequence ID" value="ANE03159.1"/>
    <property type="molecule type" value="Genomic_DNA"/>
</dbReference>
<dbReference type="InterPro" id="IPR000994">
    <property type="entry name" value="Pept_M24"/>
</dbReference>
<feature type="domain" description="Peptidase M24" evidence="1">
    <location>
        <begin position="392"/>
        <end position="534"/>
    </location>
</feature>
<gene>
    <name evidence="2" type="ORF">ccrud_02320</name>
</gene>
<keyword evidence="2" id="KW-0378">Hydrolase</keyword>
<keyword evidence="2" id="KW-0645">Protease</keyword>
<evidence type="ECO:0000259" key="1">
    <source>
        <dbReference type="Pfam" id="PF00557"/>
    </source>
</evidence>
<dbReference type="KEGG" id="ccjz:ccrud_02320"/>
<dbReference type="Gene3D" id="3.90.230.10">
    <property type="entry name" value="Creatinase/methionine aminopeptidase superfamily"/>
    <property type="match status" value="1"/>
</dbReference>
<dbReference type="STRING" id="1652495.ccrud_02320"/>
<protein>
    <submittedName>
        <fullName evidence="2">Xaa-Pro aminopeptidase</fullName>
    </submittedName>
</protein>
<evidence type="ECO:0000313" key="3">
    <source>
        <dbReference type="Proteomes" id="UP000076929"/>
    </source>
</evidence>